<evidence type="ECO:0000256" key="4">
    <source>
        <dbReference type="PROSITE-ProRule" id="PRU00284"/>
    </source>
</evidence>
<evidence type="ECO:0000259" key="7">
    <source>
        <dbReference type="PROSITE" id="PS50111"/>
    </source>
</evidence>
<proteinExistence type="inferred from homology"/>
<keyword evidence="6" id="KW-1133">Transmembrane helix</keyword>
<evidence type="ECO:0000259" key="8">
    <source>
        <dbReference type="PROSITE" id="PS50885"/>
    </source>
</evidence>
<keyword evidence="2 4" id="KW-0807">Transducer</keyword>
<reference evidence="9 10" key="1">
    <citation type="submission" date="2020-02" db="EMBL/GenBank/DDBJ databases">
        <title>Comparative genomics of sulfur disproportionating microorganisms.</title>
        <authorList>
            <person name="Ward L.M."/>
            <person name="Bertran E."/>
            <person name="Johnston D.T."/>
        </authorList>
    </citation>
    <scope>NUCLEOTIDE SEQUENCE [LARGE SCALE GENOMIC DNA]</scope>
    <source>
        <strain evidence="9 10">DSM 3696</strain>
    </source>
</reference>
<dbReference type="InterPro" id="IPR007891">
    <property type="entry name" value="CHASE3"/>
</dbReference>
<evidence type="ECO:0000256" key="1">
    <source>
        <dbReference type="ARBA" id="ARBA00004370"/>
    </source>
</evidence>
<keyword evidence="5" id="KW-0175">Coiled coil</keyword>
<dbReference type="PANTHER" id="PTHR32089:SF112">
    <property type="entry name" value="LYSOZYME-LIKE PROTEIN-RELATED"/>
    <property type="match status" value="1"/>
</dbReference>
<keyword evidence="6" id="KW-0472">Membrane</keyword>
<evidence type="ECO:0000256" key="2">
    <source>
        <dbReference type="ARBA" id="ARBA00023224"/>
    </source>
</evidence>
<dbReference type="SMART" id="SM00304">
    <property type="entry name" value="HAMP"/>
    <property type="match status" value="1"/>
</dbReference>
<dbReference type="CDD" id="cd19410">
    <property type="entry name" value="HK9-like_sensor"/>
    <property type="match status" value="1"/>
</dbReference>
<gene>
    <name evidence="9" type="ORF">G3N56_05290</name>
</gene>
<dbReference type="GO" id="GO:0006935">
    <property type="term" value="P:chemotaxis"/>
    <property type="evidence" value="ECO:0007669"/>
    <property type="project" value="UniProtKB-ARBA"/>
</dbReference>
<dbReference type="Gene3D" id="6.10.340.10">
    <property type="match status" value="1"/>
</dbReference>
<dbReference type="GO" id="GO:0016020">
    <property type="term" value="C:membrane"/>
    <property type="evidence" value="ECO:0007669"/>
    <property type="project" value="UniProtKB-SubCell"/>
</dbReference>
<comment type="similarity">
    <text evidence="3">Belongs to the methyl-accepting chemotaxis (MCP) protein family.</text>
</comment>
<feature type="domain" description="Methyl-accepting transducer" evidence="7">
    <location>
        <begin position="313"/>
        <end position="549"/>
    </location>
</feature>
<keyword evidence="10" id="KW-1185">Reference proteome</keyword>
<dbReference type="PANTHER" id="PTHR32089">
    <property type="entry name" value="METHYL-ACCEPTING CHEMOTAXIS PROTEIN MCPB"/>
    <property type="match status" value="1"/>
</dbReference>
<dbReference type="CDD" id="cd11386">
    <property type="entry name" value="MCP_signal"/>
    <property type="match status" value="1"/>
</dbReference>
<evidence type="ECO:0000256" key="3">
    <source>
        <dbReference type="ARBA" id="ARBA00029447"/>
    </source>
</evidence>
<dbReference type="PROSITE" id="PS50111">
    <property type="entry name" value="CHEMOTAXIS_TRANSDUC_2"/>
    <property type="match status" value="1"/>
</dbReference>
<dbReference type="PROSITE" id="PS50885">
    <property type="entry name" value="HAMP"/>
    <property type="match status" value="1"/>
</dbReference>
<dbReference type="Pfam" id="PF00015">
    <property type="entry name" value="MCPsignal"/>
    <property type="match status" value="1"/>
</dbReference>
<keyword evidence="6" id="KW-0812">Transmembrane</keyword>
<dbReference type="SMART" id="SM00283">
    <property type="entry name" value="MA"/>
    <property type="match status" value="1"/>
</dbReference>
<evidence type="ECO:0000256" key="5">
    <source>
        <dbReference type="SAM" id="Coils"/>
    </source>
</evidence>
<dbReference type="AlphaFoldDB" id="A0A7K3NJ20"/>
<evidence type="ECO:0000313" key="10">
    <source>
        <dbReference type="Proteomes" id="UP000469724"/>
    </source>
</evidence>
<comment type="caution">
    <text evidence="9">The sequence shown here is derived from an EMBL/GenBank/DDBJ whole genome shotgun (WGS) entry which is preliminary data.</text>
</comment>
<evidence type="ECO:0000313" key="9">
    <source>
        <dbReference type="EMBL" id="NDY56160.1"/>
    </source>
</evidence>
<dbReference type="EMBL" id="JAAGRQ010000015">
    <property type="protein sequence ID" value="NDY56160.1"/>
    <property type="molecule type" value="Genomic_DNA"/>
</dbReference>
<feature type="coiled-coil region" evidence="5">
    <location>
        <begin position="251"/>
        <end position="299"/>
    </location>
</feature>
<dbReference type="InterPro" id="IPR004089">
    <property type="entry name" value="MCPsignal_dom"/>
</dbReference>
<feature type="transmembrane region" description="Helical" evidence="6">
    <location>
        <begin position="192"/>
        <end position="213"/>
    </location>
</feature>
<sequence length="592" mass="62247">MSLKNMGFSKKLGFGFGIVLVLSLASLAVVTSISHRMAAATEAAVRVYRTIEVQNALAGGLLDMESGVRGFALTGLDDFLIPYTEGKKRFEESLALLTGEAAGDESKKELLKQLAGQCAAWIKEEADPLVKERKASGSSGDLSAVMQIMALSGGKEIMDGMRGILGQMASEQAALLESRRTQADALGRTTDMVTALAGIGVLVLGILVAVIIVRGVTRPVAATVAFMGEVEKGNFDASLAVAQKDEIGVLAGGLIRMIALLRDKIAEAEEKSRQAGEHARLAREAVERAEEEGRRAEAARAATLDVAGRLGQVVDLLAASSEELAETIDHTTRGASRQTERTGETATAMEQMTATVNEVAKNASEAARMSDETRHTAMGGSTVVEGVVAAITDIQQRTRSLTENMAALGRQAEDIGQIMGVIGDIADQTNLLALNAAIEAARAGEAGRGFAVVADEVRKLAEKTMTATAEVGRAITGIQQEARQSIASVDETARAIDTATSMAKESGGAMGQIVALADDTSRQVASIATAAEEQSASSEQIGRAVGDLEHIAAEIAQTMDRSEAAVRELSERARDIRELIREMQGQENRLAA</sequence>
<dbReference type="CDD" id="cd06225">
    <property type="entry name" value="HAMP"/>
    <property type="match status" value="1"/>
</dbReference>
<protein>
    <submittedName>
        <fullName evidence="9">Methyl-accepting chemotaxis protein</fullName>
    </submittedName>
</protein>
<feature type="domain" description="HAMP" evidence="8">
    <location>
        <begin position="214"/>
        <end position="266"/>
    </location>
</feature>
<dbReference type="Gene3D" id="1.10.287.950">
    <property type="entry name" value="Methyl-accepting chemotaxis protein"/>
    <property type="match status" value="1"/>
</dbReference>
<dbReference type="FunFam" id="1.10.287.950:FF:000001">
    <property type="entry name" value="Methyl-accepting chemotaxis sensory transducer"/>
    <property type="match status" value="1"/>
</dbReference>
<feature type="coiled-coil region" evidence="5">
    <location>
        <begin position="552"/>
        <end position="589"/>
    </location>
</feature>
<comment type="subcellular location">
    <subcellularLocation>
        <location evidence="1">Membrane</location>
    </subcellularLocation>
</comment>
<dbReference type="GO" id="GO:0007165">
    <property type="term" value="P:signal transduction"/>
    <property type="evidence" value="ECO:0007669"/>
    <property type="project" value="UniProtKB-KW"/>
</dbReference>
<dbReference type="Proteomes" id="UP000469724">
    <property type="component" value="Unassembled WGS sequence"/>
</dbReference>
<name>A0A7K3NJ20_9BACT</name>
<dbReference type="RefSeq" id="WP_163301215.1">
    <property type="nucleotide sequence ID" value="NZ_JAAGRQ010000015.1"/>
</dbReference>
<accession>A0A7K3NJ20</accession>
<dbReference type="SUPFAM" id="SSF58104">
    <property type="entry name" value="Methyl-accepting chemotaxis protein (MCP) signaling domain"/>
    <property type="match status" value="1"/>
</dbReference>
<dbReference type="Pfam" id="PF05227">
    <property type="entry name" value="CHASE3"/>
    <property type="match status" value="1"/>
</dbReference>
<dbReference type="InterPro" id="IPR003660">
    <property type="entry name" value="HAMP_dom"/>
</dbReference>
<organism evidence="9 10">
    <name type="scientific">Desulfolutivibrio sulfodismutans</name>
    <dbReference type="NCBI Taxonomy" id="63561"/>
    <lineage>
        <taxon>Bacteria</taxon>
        <taxon>Pseudomonadati</taxon>
        <taxon>Thermodesulfobacteriota</taxon>
        <taxon>Desulfovibrionia</taxon>
        <taxon>Desulfovibrionales</taxon>
        <taxon>Desulfovibrionaceae</taxon>
        <taxon>Desulfolutivibrio</taxon>
    </lineage>
</organism>
<evidence type="ECO:0000256" key="6">
    <source>
        <dbReference type="SAM" id="Phobius"/>
    </source>
</evidence>